<dbReference type="Gene3D" id="3.40.50.2000">
    <property type="entry name" value="Glycogen Phosphorylase B"/>
    <property type="match status" value="2"/>
</dbReference>
<dbReference type="RefSeq" id="WP_093198385.1">
    <property type="nucleotide sequence ID" value="NZ_FNGS01000002.1"/>
</dbReference>
<reference evidence="3 4" key="1">
    <citation type="submission" date="2016-10" db="EMBL/GenBank/DDBJ databases">
        <authorList>
            <person name="de Groot N.N."/>
        </authorList>
    </citation>
    <scope>NUCLEOTIDE SEQUENCE [LARGE SCALE GENOMIC DNA]</scope>
    <source>
        <strain evidence="3 4">DSM 21668</strain>
    </source>
</reference>
<sequence length="367" mass="42257">MPKSRILIITPYAGRTGSEMMIGYLLQQFSRERFDIALCALRDGELLRDLPADVPAFVAPHRFTLWQKVMNKAGKNPILRYLRQVQKTFQADIWYFNTLVPSFLLPLAKELGVRIVTHFHELPMEYVALRRQAFADTLQQSDLIIGCSEIVCRRIAEAGGQRIRLCHSLIDLSRIEVKEDRAAVLRRQWEIAGDEFLWIMSGQTTYRKGFDLLPEFAERLRGSRARILWLGQVLDDGLVEYTLERLRRTEGIRVDVAGAQREDYYTYLSMADGFLLTSREDPFPLVMIEAAALGKPIVSFSSGGVAEFLTEGMGAAVDSWNVRDVVAMMRQYMEQLRVSDPEKSRKRAQEFDVERIIPRWEEIMLEV</sequence>
<evidence type="ECO:0000313" key="4">
    <source>
        <dbReference type="Proteomes" id="UP000198901"/>
    </source>
</evidence>
<dbReference type="PANTHER" id="PTHR45947">
    <property type="entry name" value="SULFOQUINOVOSYL TRANSFERASE SQD2"/>
    <property type="match status" value="1"/>
</dbReference>
<dbReference type="SUPFAM" id="SSF53756">
    <property type="entry name" value="UDP-Glycosyltransferase/glycogen phosphorylase"/>
    <property type="match status" value="1"/>
</dbReference>
<keyword evidence="4" id="KW-1185">Reference proteome</keyword>
<dbReference type="OrthoDB" id="655095at2"/>
<dbReference type="PANTHER" id="PTHR45947:SF3">
    <property type="entry name" value="SULFOQUINOVOSYL TRANSFERASE SQD2"/>
    <property type="match status" value="1"/>
</dbReference>
<name>A0A1G9K953_9BACT</name>
<proteinExistence type="predicted"/>
<dbReference type="Pfam" id="PF13439">
    <property type="entry name" value="Glyco_transf_4"/>
    <property type="match status" value="1"/>
</dbReference>
<dbReference type="InterPro" id="IPR001296">
    <property type="entry name" value="Glyco_trans_1"/>
</dbReference>
<evidence type="ECO:0000259" key="1">
    <source>
        <dbReference type="Pfam" id="PF00534"/>
    </source>
</evidence>
<evidence type="ECO:0000313" key="3">
    <source>
        <dbReference type="EMBL" id="SDL45803.1"/>
    </source>
</evidence>
<dbReference type="Proteomes" id="UP000198901">
    <property type="component" value="Unassembled WGS sequence"/>
</dbReference>
<dbReference type="AlphaFoldDB" id="A0A1G9K953"/>
<feature type="domain" description="Glycosyl transferase family 1" evidence="1">
    <location>
        <begin position="185"/>
        <end position="343"/>
    </location>
</feature>
<organism evidence="3 4">
    <name type="scientific">Siphonobacter aquaeclarae</name>
    <dbReference type="NCBI Taxonomy" id="563176"/>
    <lineage>
        <taxon>Bacteria</taxon>
        <taxon>Pseudomonadati</taxon>
        <taxon>Bacteroidota</taxon>
        <taxon>Cytophagia</taxon>
        <taxon>Cytophagales</taxon>
        <taxon>Cytophagaceae</taxon>
        <taxon>Siphonobacter</taxon>
    </lineage>
</organism>
<dbReference type="EMBL" id="FNGS01000002">
    <property type="protein sequence ID" value="SDL45803.1"/>
    <property type="molecule type" value="Genomic_DNA"/>
</dbReference>
<protein>
    <submittedName>
        <fullName evidence="3">Glycosyltransferase involved in cell wall bisynthesis</fullName>
    </submittedName>
</protein>
<gene>
    <name evidence="3" type="ORF">SAMN04488090_0914</name>
</gene>
<dbReference type="InterPro" id="IPR050194">
    <property type="entry name" value="Glycosyltransferase_grp1"/>
</dbReference>
<dbReference type="Pfam" id="PF00534">
    <property type="entry name" value="Glycos_transf_1"/>
    <property type="match status" value="1"/>
</dbReference>
<feature type="domain" description="Glycosyltransferase subfamily 4-like N-terminal" evidence="2">
    <location>
        <begin position="17"/>
        <end position="174"/>
    </location>
</feature>
<dbReference type="STRING" id="563176.SAMN04488090_0914"/>
<keyword evidence="3" id="KW-0808">Transferase</keyword>
<evidence type="ECO:0000259" key="2">
    <source>
        <dbReference type="Pfam" id="PF13439"/>
    </source>
</evidence>
<dbReference type="InterPro" id="IPR028098">
    <property type="entry name" value="Glyco_trans_4-like_N"/>
</dbReference>
<dbReference type="GO" id="GO:0016757">
    <property type="term" value="F:glycosyltransferase activity"/>
    <property type="evidence" value="ECO:0007669"/>
    <property type="project" value="InterPro"/>
</dbReference>
<accession>A0A1G9K953</accession>